<dbReference type="STRING" id="1527444.ucyna2_00095"/>
<dbReference type="Pfam" id="PF08486">
    <property type="entry name" value="SpoIID"/>
    <property type="match status" value="1"/>
</dbReference>
<evidence type="ECO:0000259" key="1">
    <source>
        <dbReference type="Pfam" id="PF08486"/>
    </source>
</evidence>
<dbReference type="eggNOG" id="COG2385">
    <property type="taxonomic scope" value="Bacteria"/>
</dbReference>
<reference evidence="2 3" key="1">
    <citation type="submission" date="2014-08" db="EMBL/GenBank/DDBJ databases">
        <title>Comparative genomics reveals surprising divergence of two closely related strains of uncultivated UCYN-A cyanobacteria.</title>
        <authorList>
            <person name="Bombar D."/>
            <person name="Heller P."/>
            <person name="Sanchez-Baracaldo P."/>
            <person name="Carter B.J."/>
            <person name="Zert J.P."/>
        </authorList>
    </citation>
    <scope>NUCLEOTIDE SEQUENCE [LARGE SCALE GENOMIC DNA]</scope>
</reference>
<dbReference type="PANTHER" id="PTHR30032:SF4">
    <property type="entry name" value="AMIDASE ENHANCER"/>
    <property type="match status" value="1"/>
</dbReference>
<feature type="domain" description="Sporulation stage II protein D amidase enhancer LytB N-terminal" evidence="1">
    <location>
        <begin position="120"/>
        <end position="210"/>
    </location>
</feature>
<proteinExistence type="predicted"/>
<dbReference type="InterPro" id="IPR013693">
    <property type="entry name" value="SpoIID/LytB_N"/>
</dbReference>
<dbReference type="AlphaFoldDB" id="A0A086CIM3"/>
<dbReference type="NCBIfam" id="TIGR02669">
    <property type="entry name" value="SpoIID_LytB"/>
    <property type="match status" value="1"/>
</dbReference>
<dbReference type="GO" id="GO:0030435">
    <property type="term" value="P:sporulation resulting in formation of a cellular spore"/>
    <property type="evidence" value="ECO:0007669"/>
    <property type="project" value="InterPro"/>
</dbReference>
<name>A0A086CIM3_9CHRO</name>
<dbReference type="Proteomes" id="UP000028922">
    <property type="component" value="Unassembled WGS sequence"/>
</dbReference>
<evidence type="ECO:0000313" key="3">
    <source>
        <dbReference type="Proteomes" id="UP000028922"/>
    </source>
</evidence>
<dbReference type="PANTHER" id="PTHR30032">
    <property type="entry name" value="N-ACETYLMURAMOYL-L-ALANINE AMIDASE-RELATED"/>
    <property type="match status" value="1"/>
</dbReference>
<comment type="caution">
    <text evidence="2">The sequence shown here is derived from an EMBL/GenBank/DDBJ whole genome shotgun (WGS) entry which is preliminary data.</text>
</comment>
<dbReference type="InterPro" id="IPR051922">
    <property type="entry name" value="Bact_Sporulation_Assoc"/>
</dbReference>
<sequence length="376" mass="41986">MIISLKNPFIITLFRSLIFYIILFSCSSTHASTELRVAIKKNVKTLYIGSSSPANVINNQGKQIGTLAPLNSFKIKLFNENKISLKHWKLSYFLIEPQGKGVVSINNRWYRGKILLISQGKTIIVINLVDLNEYLYSVVGGESYPTWPKEALKAQAIVSRTYALFKTSTSGNIHYDLDTTTKTQIYRGIETESLATHNAVKVTSKEVLTHNGKLILSVFHSSSGGHTENVENVWNSSLSYLQGVPDYDQLSPVFSWNQTFSSTEIGQLINGLGTIYSLVPGKITPSGRIVTLNVLGDQGSRRVSGIELRKILKLKSTGFGISIDKGLFTIRGRGFGHGIGMSQWGSYYLAKQNIPYYRILSHYYQNSDLTLLREKI</sequence>
<dbReference type="GO" id="GO:0030288">
    <property type="term" value="C:outer membrane-bounded periplasmic space"/>
    <property type="evidence" value="ECO:0007669"/>
    <property type="project" value="TreeGrafter"/>
</dbReference>
<dbReference type="PATRIC" id="fig|1527444.3.peg.95"/>
<dbReference type="InterPro" id="IPR013486">
    <property type="entry name" value="SpoIID/LytB"/>
</dbReference>
<dbReference type="PROSITE" id="PS51257">
    <property type="entry name" value="PROKAR_LIPOPROTEIN"/>
    <property type="match status" value="1"/>
</dbReference>
<accession>A0A086CIM3</accession>
<dbReference type="EMBL" id="JPSP01000001">
    <property type="protein sequence ID" value="KFF42037.1"/>
    <property type="molecule type" value="Genomic_DNA"/>
</dbReference>
<evidence type="ECO:0000313" key="2">
    <source>
        <dbReference type="EMBL" id="KFF42037.1"/>
    </source>
</evidence>
<gene>
    <name evidence="2" type="ORF">ucyna2_00095</name>
</gene>
<protein>
    <submittedName>
        <fullName evidence="2">SpoIID/LytB domain protein</fullName>
    </submittedName>
</protein>
<organism evidence="2 3">
    <name type="scientific">Candidatus Atelocyanobacterium thalassa isolate SIO64986</name>
    <dbReference type="NCBI Taxonomy" id="1527444"/>
    <lineage>
        <taxon>Bacteria</taxon>
        <taxon>Bacillati</taxon>
        <taxon>Cyanobacteriota</taxon>
        <taxon>Cyanophyceae</taxon>
        <taxon>Oscillatoriophycideae</taxon>
        <taxon>Chroococcales</taxon>
        <taxon>Aphanothecaceae</taxon>
        <taxon>Candidatus Atelocyanobacterium</taxon>
        <taxon>Candidatus Atelocyanobacterium thalassae</taxon>
    </lineage>
</organism>